<dbReference type="SUPFAM" id="SSF47336">
    <property type="entry name" value="ACP-like"/>
    <property type="match status" value="2"/>
</dbReference>
<dbReference type="Proteomes" id="UP000028828">
    <property type="component" value="Unassembled WGS sequence"/>
</dbReference>
<evidence type="ECO:0000256" key="4">
    <source>
        <dbReference type="SAM" id="MobiDB-lite"/>
    </source>
</evidence>
<dbReference type="PANTHER" id="PTHR43775:SF37">
    <property type="entry name" value="SI:DKEY-61P9.11"/>
    <property type="match status" value="1"/>
</dbReference>
<name>A0A086JX17_TOXGO</name>
<dbReference type="InterPro" id="IPR001227">
    <property type="entry name" value="Ac_transferase_dom_sf"/>
</dbReference>
<dbReference type="GO" id="GO:0047879">
    <property type="term" value="F:erythronolide synthase activity"/>
    <property type="evidence" value="ECO:0007669"/>
    <property type="project" value="UniProtKB-EC"/>
</dbReference>
<dbReference type="InterPro" id="IPR020845">
    <property type="entry name" value="AMP-binding_CS"/>
</dbReference>
<feature type="domain" description="Carrier" evidence="5">
    <location>
        <begin position="2421"/>
        <end position="2502"/>
    </location>
</feature>
<dbReference type="InterPro" id="IPR020841">
    <property type="entry name" value="PKS_Beta-ketoAc_synthase_dom"/>
</dbReference>
<organism evidence="7 8">
    <name type="scientific">Toxoplasma gondii p89</name>
    <dbReference type="NCBI Taxonomy" id="943119"/>
    <lineage>
        <taxon>Eukaryota</taxon>
        <taxon>Sar</taxon>
        <taxon>Alveolata</taxon>
        <taxon>Apicomplexa</taxon>
        <taxon>Conoidasida</taxon>
        <taxon>Coccidia</taxon>
        <taxon>Eucoccidiorida</taxon>
        <taxon>Eimeriorina</taxon>
        <taxon>Sarcocystidae</taxon>
        <taxon>Toxoplasma</taxon>
    </lineage>
</organism>
<dbReference type="InterPro" id="IPR014031">
    <property type="entry name" value="Ketoacyl_synth_C"/>
</dbReference>
<dbReference type="InterPro" id="IPR036291">
    <property type="entry name" value="NAD(P)-bd_dom_sf"/>
</dbReference>
<dbReference type="Pfam" id="PF00550">
    <property type="entry name" value="PP-binding"/>
    <property type="match status" value="2"/>
</dbReference>
<protein>
    <submittedName>
        <fullName evidence="7">AMP-binding enzyme domain-containing protein</fullName>
        <ecNumber evidence="7">2.3.1.94</ecNumber>
        <ecNumber evidence="7">6.2.1.20</ecNumber>
    </submittedName>
</protein>
<feature type="domain" description="Carrier" evidence="5">
    <location>
        <begin position="748"/>
        <end position="825"/>
    </location>
</feature>
<feature type="domain" description="Ketosynthase family 3 (KS3)" evidence="6">
    <location>
        <begin position="2524"/>
        <end position="2994"/>
    </location>
</feature>
<dbReference type="InterPro" id="IPR006162">
    <property type="entry name" value="Ppantetheine_attach_site"/>
</dbReference>
<dbReference type="Gene3D" id="3.40.50.12780">
    <property type="entry name" value="N-terminal domain of ligase-like"/>
    <property type="match status" value="1"/>
</dbReference>
<dbReference type="Pfam" id="PF00109">
    <property type="entry name" value="ketoacyl-synt"/>
    <property type="match status" value="2"/>
</dbReference>
<keyword evidence="3 7" id="KW-0808">Transferase</keyword>
<dbReference type="EC" id="6.2.1.20" evidence="7"/>
<dbReference type="Pfam" id="PF02801">
    <property type="entry name" value="Ketoacyl-synt_C"/>
    <property type="match status" value="2"/>
</dbReference>
<feature type="region of interest" description="Disordered" evidence="4">
    <location>
        <begin position="3290"/>
        <end position="3310"/>
    </location>
</feature>
<keyword evidence="1" id="KW-0596">Phosphopantetheine</keyword>
<evidence type="ECO:0000256" key="2">
    <source>
        <dbReference type="ARBA" id="ARBA00022553"/>
    </source>
</evidence>
<dbReference type="CDD" id="cd00833">
    <property type="entry name" value="PKS"/>
    <property type="match status" value="2"/>
</dbReference>
<keyword evidence="7" id="KW-0436">Ligase</keyword>
<dbReference type="GO" id="GO:0031177">
    <property type="term" value="F:phosphopantetheine binding"/>
    <property type="evidence" value="ECO:0007669"/>
    <property type="project" value="InterPro"/>
</dbReference>
<dbReference type="InterPro" id="IPR057326">
    <property type="entry name" value="KR_dom"/>
</dbReference>
<dbReference type="PROSITE" id="PS52004">
    <property type="entry name" value="KS3_2"/>
    <property type="match status" value="2"/>
</dbReference>
<proteinExistence type="predicted"/>
<dbReference type="InterPro" id="IPR013968">
    <property type="entry name" value="PKS_KR"/>
</dbReference>
<dbReference type="InterPro" id="IPR009081">
    <property type="entry name" value="PP-bd_ACP"/>
</dbReference>
<keyword evidence="2" id="KW-0597">Phosphoprotein</keyword>
<dbReference type="EMBL" id="AEYI02001501">
    <property type="protein sequence ID" value="KFG36685.1"/>
    <property type="molecule type" value="Genomic_DNA"/>
</dbReference>
<gene>
    <name evidence="7" type="ORF">TGP89_236980</name>
</gene>
<dbReference type="GO" id="GO:0008922">
    <property type="term" value="F:long-chain fatty acid [acyl-carrier-protein] ligase activity"/>
    <property type="evidence" value="ECO:0007669"/>
    <property type="project" value="UniProtKB-EC"/>
</dbReference>
<dbReference type="PROSITE" id="PS50075">
    <property type="entry name" value="CARRIER"/>
    <property type="match status" value="2"/>
</dbReference>
<dbReference type="InterPro" id="IPR020806">
    <property type="entry name" value="PKS_PP-bd"/>
</dbReference>
<evidence type="ECO:0000313" key="8">
    <source>
        <dbReference type="Proteomes" id="UP000028828"/>
    </source>
</evidence>
<dbReference type="SMART" id="SM00827">
    <property type="entry name" value="PKS_AT"/>
    <property type="match status" value="1"/>
</dbReference>
<dbReference type="SMART" id="SM00822">
    <property type="entry name" value="PKS_KR"/>
    <property type="match status" value="1"/>
</dbReference>
<dbReference type="InterPro" id="IPR036736">
    <property type="entry name" value="ACP-like_sf"/>
</dbReference>
<dbReference type="InterPro" id="IPR014030">
    <property type="entry name" value="Ketoacyl_synth_N"/>
</dbReference>
<reference evidence="7 8" key="1">
    <citation type="submission" date="2014-03" db="EMBL/GenBank/DDBJ databases">
        <authorList>
            <person name="Sibley D."/>
            <person name="Venepally P."/>
            <person name="Karamycheva S."/>
            <person name="Hadjithomas M."/>
            <person name="Khan A."/>
            <person name="Brunk B."/>
            <person name="Roos D."/>
            <person name="Caler E."/>
            <person name="Lorenzi H."/>
        </authorList>
    </citation>
    <scope>NUCLEOTIDE SEQUENCE [LARGE SCALE GENOMIC DNA]</scope>
    <source>
        <strain evidence="8">p89</strain>
    </source>
</reference>
<evidence type="ECO:0000256" key="3">
    <source>
        <dbReference type="ARBA" id="ARBA00022679"/>
    </source>
</evidence>
<dbReference type="Gene3D" id="3.30.300.30">
    <property type="match status" value="1"/>
</dbReference>
<dbReference type="SMART" id="SM00823">
    <property type="entry name" value="PKS_PP"/>
    <property type="match status" value="2"/>
</dbReference>
<keyword evidence="7" id="KW-0012">Acyltransferase</keyword>
<dbReference type="Pfam" id="PF00501">
    <property type="entry name" value="AMP-binding"/>
    <property type="match status" value="1"/>
</dbReference>
<dbReference type="InterPro" id="IPR016035">
    <property type="entry name" value="Acyl_Trfase/lysoPLipase"/>
</dbReference>
<dbReference type="GO" id="GO:0004312">
    <property type="term" value="F:fatty acid synthase activity"/>
    <property type="evidence" value="ECO:0007669"/>
    <property type="project" value="TreeGrafter"/>
</dbReference>
<dbReference type="GO" id="GO:0006633">
    <property type="term" value="P:fatty acid biosynthetic process"/>
    <property type="evidence" value="ECO:0007669"/>
    <property type="project" value="TreeGrafter"/>
</dbReference>
<dbReference type="SUPFAM" id="SSF51735">
    <property type="entry name" value="NAD(P)-binding Rossmann-fold domains"/>
    <property type="match status" value="3"/>
</dbReference>
<dbReference type="InterPro" id="IPR000873">
    <property type="entry name" value="AMP-dep_synth/lig_dom"/>
</dbReference>
<evidence type="ECO:0000256" key="1">
    <source>
        <dbReference type="ARBA" id="ARBA00022450"/>
    </source>
</evidence>
<evidence type="ECO:0000259" key="6">
    <source>
        <dbReference type="PROSITE" id="PS52004"/>
    </source>
</evidence>
<dbReference type="InterPro" id="IPR016039">
    <property type="entry name" value="Thiolase-like"/>
</dbReference>
<dbReference type="SUPFAM" id="SSF52151">
    <property type="entry name" value="FabD/lysophospholipase-like"/>
    <property type="match status" value="1"/>
</dbReference>
<dbReference type="SUPFAM" id="SSF56801">
    <property type="entry name" value="Acetyl-CoA synthetase-like"/>
    <property type="match status" value="1"/>
</dbReference>
<dbReference type="SMART" id="SM01294">
    <property type="entry name" value="PKS_PP_betabranch"/>
    <property type="match status" value="1"/>
</dbReference>
<feature type="region of interest" description="Disordered" evidence="4">
    <location>
        <begin position="3237"/>
        <end position="3270"/>
    </location>
</feature>
<dbReference type="SUPFAM" id="SSF53901">
    <property type="entry name" value="Thiolase-like"/>
    <property type="match status" value="3"/>
</dbReference>
<dbReference type="InterPro" id="IPR014043">
    <property type="entry name" value="Acyl_transferase_dom"/>
</dbReference>
<dbReference type="PROSITE" id="PS00012">
    <property type="entry name" value="PHOSPHOPANTETHEINE"/>
    <property type="match status" value="2"/>
</dbReference>
<dbReference type="Gene3D" id="3.40.50.720">
    <property type="entry name" value="NAD(P)-binding Rossmann-like Domain"/>
    <property type="match status" value="2"/>
</dbReference>
<dbReference type="InterPro" id="IPR050091">
    <property type="entry name" value="PKS_NRPS_Biosynth_Enz"/>
</dbReference>
<dbReference type="CDD" id="cd05931">
    <property type="entry name" value="FAAL"/>
    <property type="match status" value="1"/>
</dbReference>
<dbReference type="EC" id="2.3.1.94" evidence="7"/>
<feature type="compositionally biased region" description="Basic and acidic residues" evidence="4">
    <location>
        <begin position="3256"/>
        <end position="3266"/>
    </location>
</feature>
<dbReference type="VEuPathDB" id="ToxoDB:TGP89_236980"/>
<evidence type="ECO:0000313" key="7">
    <source>
        <dbReference type="EMBL" id="KFG36685.1"/>
    </source>
</evidence>
<dbReference type="Gene3D" id="3.90.180.10">
    <property type="entry name" value="Medium-chain alcohol dehydrogenases, catalytic domain"/>
    <property type="match status" value="1"/>
</dbReference>
<comment type="caution">
    <text evidence="7">The sequence shown here is derived from an EMBL/GenBank/DDBJ whole genome shotgun (WGS) entry which is preliminary data.</text>
</comment>
<dbReference type="InterPro" id="IPR040097">
    <property type="entry name" value="FAAL/FAAC"/>
</dbReference>
<dbReference type="Gene3D" id="1.10.1200.10">
    <property type="entry name" value="ACP-like"/>
    <property type="match status" value="2"/>
</dbReference>
<dbReference type="InterPro" id="IPR045851">
    <property type="entry name" value="AMP-bd_C_sf"/>
</dbReference>
<dbReference type="PANTHER" id="PTHR43775">
    <property type="entry name" value="FATTY ACID SYNTHASE"/>
    <property type="match status" value="1"/>
</dbReference>
<feature type="domain" description="Ketosynthase family 3 (KS3)" evidence="6">
    <location>
        <begin position="852"/>
        <end position="1307"/>
    </location>
</feature>
<dbReference type="Gene3D" id="3.40.366.10">
    <property type="entry name" value="Malonyl-Coenzyme A Acyl Carrier Protein, domain 2"/>
    <property type="match status" value="1"/>
</dbReference>
<accession>A0A086JX17</accession>
<dbReference type="PROSITE" id="PS00455">
    <property type="entry name" value="AMP_BINDING"/>
    <property type="match status" value="1"/>
</dbReference>
<dbReference type="OrthoDB" id="329835at2759"/>
<feature type="region of interest" description="Disordered" evidence="4">
    <location>
        <begin position="3545"/>
        <end position="3564"/>
    </location>
</feature>
<sequence>MANAEKLVKLHGLWFRSLWKWAEKIPHEDAVIWLDENGSKAASLTYQKLRREALIIATCLRQVHCQPGDRAILCYPPSVSFVPAFLGCQICGLTAVPVYPPGSNDRDSDSIQRIVAMVKTTRPSVVLSSSPLRYFLKEVFPGAAARCVSDIRWIFTDELPDHVEAGSAFELDSLDIKSETPAFIQFSSGSTGNPKGCVVTHMALLHNIHLNWRMCGAFHPGTEESLYDLPVESYAEFTEKYQKHLVATWGHRLRSFSWLPVTHDMGLVGMLCVPLFFGCTAFFMSPIDFVRAPHSWLGGMSKFGCSFTAAPDFAYALAARKVPDDLVLELNFEKILACVNGAEPIRPATIEAFLQKFAPAGFQPWMMSPAYGLAEHTVGVTGRGSEGRKPMSPKIIEVNNEKVAQGDTVELFKRSGKQENEMCTKLIVGCGIPHEDVIVKIVDPRLLQELSEWQVGEVWVSSPSAASGYFGSPVETASTFNLHLNTADGATRGDRTFLRTGDLGFLGDGELFITGRLKDVVILRGCNYYPQDIEEAVERCDSVRKGGVMAFSISTTDDAEGLGVAAEIQKGSEKPAKLKLIYADIVRTVNKVLHLPLQRLWLLRAGSLPKTTSGKPRRSEARRRLLQAERCDDILYSYTRNLSHSGHLPFRPGTFELDMEQKQEDSASTSKSEVNKSLVESLSTAKGARHTDDGFIFTNGQQNLHEAKKDQHGTSDSTLAEPVSNAILDPITRVTDALLVTADGTSVHKDEEELSLVAECFACVTGVEKSCLRPDTPFLSLGLDSLTAVELANEIQRRMKQPVEPFELFEFADLRSLALYLRNKKLDHGKDARGRQTKSSPERSLGIVQVQRPSVFVTGVACALPGSCQTPDKLWEILDAGIDCVGPIPPNRNFCASQNFAVIGEPRTANASFCVTEGGFLDDVDLFDNSFFGIPDAEAMTMDPQQRLLLMKAVEALHAAGMATIDSRSAPIATFVGCCSTDWQRMNLGEQIQSFSATSHSASMLSNRLSYTLGLTGASITVDTACSSSLTALHCAMQELQHRHVPCHTAVVATVNLLLTTDVTLAFARAGFLSPTYRCKTFDDAADGFVRSEGVVVFVLQTDVSETPTPNFKNQQEDNEGGQGECGTRIPASGYLCRILASTVVHGGKTGSVTAPSGSSQELLYKQTFACAQVPPRAVDLVETHGTGTRLGDPIEISALCNSFAPDMETRKHRLVLGALKTNLGHLEGASGLAGLLKSVLCLNRQRVPPNLHLRKLNRFIDFRSLPVLLPTKTVPLPASSSETKDAVALVTSLGFGGTYAQVAVQVPSTTGNEMLLRNQETVQWNKKCFDVGKLVSQSNSFQSAVSHNDTKGPCFWEVGWEFLLEFDSITLTLPTLPEQAPPAKWLVLTSPKAQQSFRKFSVNIFLPGIRMTFACLEELKAPEHLEAILKAETWTAIVSTYTTETGSCMTDSSDLIGRTLQILQTYGQMASQSAVLPRLLFLTQGCFQVGAAASLLRASPYNAGIIGFVRACRLEIESLSGRKAPIYLIDFAANGTLTETLSAVSKLLGMIDIRNVDETEFAICGKRVFAPRLLPLHLGLEEILPAYDHYMDLTKKADESPAGTAKFPRLVEPANKACRVRLLALCLDEIFPIEAISPASKAFELGESRPCTLPYGYRNRRQKPSCTKWNERSYSHRRIRYELPLCWLNRNKANVYFNQKRLGQSTCIFIEVILKLAVRFILPACFTKKMNAAPPSTARENRPLYSALSDLKGLAFLCCAPGPDNASSLCGCSGILLEHGADSQHLTVGNVVCGIMPRPHCEIVDIPGILLHPSPPSFSCELAASLPPQLALLLWALNQAPPLVTPPAKRVSRVLIVGAGCGVGLVAATHFQTLGLKTFAVVCTEEQVEALVHYQFPHAAIWCYDRPDLRSALRRELGYSSIDMVVWALKQEIDSSNNHLLNLLKHGGSFVDLVACHPESRLGWRLDVKYVHCTLDLAARPYHAKEFSKNLALSCEILRQKTASQRQQIMHVFFDHAHRLGQHCSLASVQMTEAATPQNVTSPADLSKQNVSFRPGVNAVEFVSGYSHAGSVVCSLPSPIFFNKASSSNGNCESNASTASSSAALGTEASSNVRTGTVLIFDCGSGNTWQHLRQWLSDEGASHIVVVHACAEEGADTLGVKTLHPSRVNGGQGCSQTLIKEVKCRPHHPEEVVELFKLLKEGLHFPLVRGIFYILGEKLDSLLANQTTSSVHDMMKTASGAWSIHHALGQLGMEADLDFFIFFSSISALFGSISQSISAAVHASLDALAYYRRHLGLAATSIQWAPWADGSSATSPQIVRHWLEKGGVSSVRNPLAAVSAILKNHTAIGAVVACFHADPTIMHEMGETDQECTFLSSGPAANTRDSTSGNVKVRTNPVKSRVFQNVSPSTDTCGENHKDELLVILTQLVRREVIEIASCYVFFEGNNLSTDESLVDLGLDSLSAVELRHTLQQRFCVNIEPTFLQANATIDSISALLVTHVATSLTGALPVLPLSCPGLASAVDDCALVSLALRLPGRCDSLDAFWASLQSDSGYCRPGASEACDQCFMHRAGSGELPAESQSIGTNLDARKGFCWLSNRDAFDSHFFGISFTEALATDPCHRLLLEATYEALCKLNTEQQSGTSGTPIAVFATSSSTQMRASLPSYTKPASSQNTQDNNGCLAASFLSYHLNLTGLAVPIDGSDSASLIALDLGREHLRGTDSVCQAVVVAAGSLLPICSHGWPSACTSPTIRRFRGRDDHAFPDRETYAVPRGEGIVSVVLQRLSVARENGNSPMAILKGISLIRMGRGERPIPSQWRTADVKLRRKTIVEALKMSRVEPRTVAVLETDGLTGSQAEDAYTVEAMADIFGPRHLAESCSPLVIGNASLHIGQAREASGLATLAKLVLMLERGYAPPIPRLRRLHPDVKRGILPSGFVMFPCKKMDLLAFRQHPDHVYGPNEKRDQKEGRPLIGCVSSLGSDKTSGCFIVESSPRRHGRTSDTRVSLERAVPLAGTKDACSHNYLHVRSTDGSESEIRGDDRAVWLFCDDLWGLQSVGRGLYCSDPAFAALLEQAERVLGNRIPQPLSCLLYPSTTAEFQKAEDALAFPRIAAFVLFSLQWALATCLRHQEGEPTAVMGLGVGEIAAAAVAGILSLEDAVELLELLSSETRTCDYRNKPMPGGNVNSGGLFDRGNSGTGGCGVAQDCKSPWVLCGLNKTPTSESAALEFSVLESRRGSSSRISSETPTSNTTPHNRDVFQERFSRKPRRATCPSPIIRHAWEKVAHGNPENDEEAELECPSSQSRRANCPSPAIQHACEETAHGNHANDGEADLLMDVFRFRPEPSEPLGQVTARIALRNATCLFISTVSGRLATDTLIRAAEYWDPLVPKTQRVHRAVETAVQVAKTAKLVCIGCSAQDGVHLSVGLPSVHPISPSPLRIFCFTGSSPSPQLLAPCESASGSSPRVAVVEHHGADSNLGGGAPWWKHLLFRLPQLEGFPSGCSASTRLLADRLVADVPTPDNHMINNPQTAAVQGAGETLGTLREGSSGEGEDGEKGYRSESVNTQHPVYKVYRRCSEPELHESELSLLCSDTVCQPSLEKTVELFIGTGLEQQGKLSTVSSSWLVFSDIVAPSPISLYSTLAFQNEDGEQRFCTLNVASQVATVYAEKVKTQVCSIIIECKRGFKPPREIARCHFVKNQTAVGKHEPAVSSLSRIRWLPATKLSEGWLRTRRPHVWPCKIKVTKAACPLPTRRVDLQEIYWGKRHILCRFRMPRNPPRDGVEKSTQLIAILARLVTVSVGVAATCVLHETETSGRYSHSHPGPQVEDDQKTHMDALWVCPYVPFSECWCVIRHRRNGSSIKEGKGRDWETCDVEIFSENGTAVAVVLGFGIQSHALSMRMMEGRGNDGDSSVSTTVCVA</sequence>
<dbReference type="SMART" id="SM00825">
    <property type="entry name" value="PKS_KS"/>
    <property type="match status" value="1"/>
</dbReference>
<dbReference type="Gene3D" id="3.40.47.10">
    <property type="match status" value="2"/>
</dbReference>
<evidence type="ECO:0000259" key="5">
    <source>
        <dbReference type="PROSITE" id="PS50075"/>
    </source>
</evidence>
<dbReference type="Pfam" id="PF08659">
    <property type="entry name" value="KR"/>
    <property type="match status" value="1"/>
</dbReference>
<dbReference type="InterPro" id="IPR042099">
    <property type="entry name" value="ANL_N_sf"/>
</dbReference>